<dbReference type="EMBL" id="JRAK01000119">
    <property type="protein sequence ID" value="KGN85910.1"/>
    <property type="molecule type" value="Genomic_DNA"/>
</dbReference>
<proteinExistence type="predicted"/>
<accession>A0A0A2F784</accession>
<dbReference type="RefSeq" id="WP_039425757.1">
    <property type="nucleotide sequence ID" value="NZ_JRAK01000119.1"/>
</dbReference>
<keyword evidence="3" id="KW-1185">Reference proteome</keyword>
<keyword evidence="1" id="KW-0472">Membrane</keyword>
<evidence type="ECO:0000313" key="2">
    <source>
        <dbReference type="EMBL" id="KGN85910.1"/>
    </source>
</evidence>
<organism evidence="2 3">
    <name type="scientific">Porphyromonas gulae</name>
    <dbReference type="NCBI Taxonomy" id="111105"/>
    <lineage>
        <taxon>Bacteria</taxon>
        <taxon>Pseudomonadati</taxon>
        <taxon>Bacteroidota</taxon>
        <taxon>Bacteroidia</taxon>
        <taxon>Bacteroidales</taxon>
        <taxon>Porphyromonadaceae</taxon>
        <taxon>Porphyromonas</taxon>
    </lineage>
</organism>
<sequence length="130" mass="14797">MIKVDTGKLQNLKYTESGIKRYEKTMLDYSGRLLDQSQRCAEVRRSSGDEVEITSEHVQQAVRIISSDFRIDAPPKWKIWSQVAEYILSGLIGFLGSKASSDDAPKYYLLFFIICLGLVVILFVIRSTNK</sequence>
<evidence type="ECO:0000313" key="3">
    <source>
        <dbReference type="Proteomes" id="UP000030146"/>
    </source>
</evidence>
<name>A0A0A2F784_9PORP</name>
<dbReference type="Proteomes" id="UP000030146">
    <property type="component" value="Unassembled WGS sequence"/>
</dbReference>
<feature type="transmembrane region" description="Helical" evidence="1">
    <location>
        <begin position="107"/>
        <end position="125"/>
    </location>
</feature>
<reference evidence="2 3" key="1">
    <citation type="submission" date="2014-08" db="EMBL/GenBank/DDBJ databases">
        <title>Porphyromonas gulae strain:COT-052_OH3439 Genome sequencing.</title>
        <authorList>
            <person name="Wallis C."/>
            <person name="Deusch O."/>
            <person name="O'Flynn C."/>
            <person name="Davis I."/>
            <person name="Jospin G."/>
            <person name="Darling A.E."/>
            <person name="Coil D.A."/>
            <person name="Alexiev A."/>
            <person name="Horsfall A."/>
            <person name="Kirkwood N."/>
            <person name="Harris S."/>
            <person name="Eisen J.A."/>
        </authorList>
    </citation>
    <scope>NUCLEOTIDE SEQUENCE [LARGE SCALE GENOMIC DNA]</scope>
    <source>
        <strain evidence="3">COT-052 OH3439</strain>
    </source>
</reference>
<dbReference type="AlphaFoldDB" id="A0A0A2F784"/>
<comment type="caution">
    <text evidence="2">The sequence shown here is derived from an EMBL/GenBank/DDBJ whole genome shotgun (WGS) entry which is preliminary data.</text>
</comment>
<keyword evidence="1" id="KW-0812">Transmembrane</keyword>
<protein>
    <submittedName>
        <fullName evidence="2">Uncharacterized protein</fullName>
    </submittedName>
</protein>
<evidence type="ECO:0000256" key="1">
    <source>
        <dbReference type="SAM" id="Phobius"/>
    </source>
</evidence>
<gene>
    <name evidence="2" type="ORF">HR15_08745</name>
</gene>
<keyword evidence="1" id="KW-1133">Transmembrane helix</keyword>